<comment type="caution">
    <text evidence="8">The sequence shown here is derived from an EMBL/GenBank/DDBJ whole genome shotgun (WGS) entry which is preliminary data.</text>
</comment>
<evidence type="ECO:0000256" key="6">
    <source>
        <dbReference type="SAM" id="MobiDB-lite"/>
    </source>
</evidence>
<dbReference type="SUPFAM" id="SSF103473">
    <property type="entry name" value="MFS general substrate transporter"/>
    <property type="match status" value="1"/>
</dbReference>
<reference evidence="8 9" key="1">
    <citation type="journal article" date="2022" name="G3 (Bethesda)">
        <title>Enemy or ally: a genomic approach to elucidate the lifestyle of Phyllosticta citrichinaensis.</title>
        <authorList>
            <person name="Buijs V.A."/>
            <person name="Groenewald J.Z."/>
            <person name="Haridas S."/>
            <person name="LaButti K.M."/>
            <person name="Lipzen A."/>
            <person name="Martin F.M."/>
            <person name="Barry K."/>
            <person name="Grigoriev I.V."/>
            <person name="Crous P.W."/>
            <person name="Seidl M.F."/>
        </authorList>
    </citation>
    <scope>NUCLEOTIDE SEQUENCE [LARGE SCALE GENOMIC DNA]</scope>
    <source>
        <strain evidence="8 9">CBS 129764</strain>
    </source>
</reference>
<protein>
    <submittedName>
        <fullName evidence="8">Major facilitator superfamily domain-containing protein</fullName>
    </submittedName>
</protein>
<keyword evidence="2" id="KW-0813">Transport</keyword>
<feature type="transmembrane region" description="Helical" evidence="7">
    <location>
        <begin position="173"/>
        <end position="193"/>
    </location>
</feature>
<feature type="transmembrane region" description="Helical" evidence="7">
    <location>
        <begin position="205"/>
        <end position="225"/>
    </location>
</feature>
<gene>
    <name evidence="8" type="ORF">IWX90DRAFT_68417</name>
</gene>
<dbReference type="Pfam" id="PF07690">
    <property type="entry name" value="MFS_1"/>
    <property type="match status" value="1"/>
</dbReference>
<dbReference type="InterPro" id="IPR036259">
    <property type="entry name" value="MFS_trans_sf"/>
</dbReference>
<keyword evidence="4 7" id="KW-1133">Transmembrane helix</keyword>
<evidence type="ECO:0000256" key="2">
    <source>
        <dbReference type="ARBA" id="ARBA00022448"/>
    </source>
</evidence>
<evidence type="ECO:0000256" key="3">
    <source>
        <dbReference type="ARBA" id="ARBA00022692"/>
    </source>
</evidence>
<feature type="transmembrane region" description="Helical" evidence="7">
    <location>
        <begin position="280"/>
        <end position="301"/>
    </location>
</feature>
<feature type="transmembrane region" description="Helical" evidence="7">
    <location>
        <begin position="85"/>
        <end position="104"/>
    </location>
</feature>
<proteinExistence type="predicted"/>
<feature type="transmembrane region" description="Helical" evidence="7">
    <location>
        <begin position="111"/>
        <end position="130"/>
    </location>
</feature>
<comment type="subcellular location">
    <subcellularLocation>
        <location evidence="1">Membrane</location>
        <topology evidence="1">Multi-pass membrane protein</topology>
    </subcellularLocation>
</comment>
<evidence type="ECO:0000256" key="1">
    <source>
        <dbReference type="ARBA" id="ARBA00004141"/>
    </source>
</evidence>
<accession>A0ABR1XHR5</accession>
<evidence type="ECO:0000256" key="5">
    <source>
        <dbReference type="ARBA" id="ARBA00023136"/>
    </source>
</evidence>
<keyword evidence="9" id="KW-1185">Reference proteome</keyword>
<feature type="transmembrane region" description="Helical" evidence="7">
    <location>
        <begin position="313"/>
        <end position="333"/>
    </location>
</feature>
<evidence type="ECO:0000313" key="8">
    <source>
        <dbReference type="EMBL" id="KAK8154873.1"/>
    </source>
</evidence>
<feature type="transmembrane region" description="Helical" evidence="7">
    <location>
        <begin position="142"/>
        <end position="161"/>
    </location>
</feature>
<feature type="transmembrane region" description="Helical" evidence="7">
    <location>
        <begin position="365"/>
        <end position="388"/>
    </location>
</feature>
<dbReference type="Proteomes" id="UP001456524">
    <property type="component" value="Unassembled WGS sequence"/>
</dbReference>
<name>A0ABR1XHR5_9PEZI</name>
<organism evidence="8 9">
    <name type="scientific">Phyllosticta citrichinensis</name>
    <dbReference type="NCBI Taxonomy" id="1130410"/>
    <lineage>
        <taxon>Eukaryota</taxon>
        <taxon>Fungi</taxon>
        <taxon>Dikarya</taxon>
        <taxon>Ascomycota</taxon>
        <taxon>Pezizomycotina</taxon>
        <taxon>Dothideomycetes</taxon>
        <taxon>Dothideomycetes incertae sedis</taxon>
        <taxon>Botryosphaeriales</taxon>
        <taxon>Phyllostictaceae</taxon>
        <taxon>Phyllosticta</taxon>
    </lineage>
</organism>
<dbReference type="EMBL" id="JBBWUH010000011">
    <property type="protein sequence ID" value="KAK8154873.1"/>
    <property type="molecule type" value="Genomic_DNA"/>
</dbReference>
<dbReference type="PANTHER" id="PTHR43791">
    <property type="entry name" value="PERMEASE-RELATED"/>
    <property type="match status" value="1"/>
</dbReference>
<feature type="transmembrane region" description="Helical" evidence="7">
    <location>
        <begin position="400"/>
        <end position="419"/>
    </location>
</feature>
<evidence type="ECO:0000256" key="7">
    <source>
        <dbReference type="SAM" id="Phobius"/>
    </source>
</evidence>
<feature type="region of interest" description="Disordered" evidence="6">
    <location>
        <begin position="486"/>
        <end position="509"/>
    </location>
</feature>
<keyword evidence="5 7" id="KW-0472">Membrane</keyword>
<dbReference type="Gene3D" id="1.20.1250.20">
    <property type="entry name" value="MFS general substrate transporter like domains"/>
    <property type="match status" value="2"/>
</dbReference>
<feature type="transmembrane region" description="Helical" evidence="7">
    <location>
        <begin position="340"/>
        <end position="359"/>
    </location>
</feature>
<dbReference type="InterPro" id="IPR011701">
    <property type="entry name" value="MFS"/>
</dbReference>
<feature type="transmembrane region" description="Helical" evidence="7">
    <location>
        <begin position="431"/>
        <end position="453"/>
    </location>
</feature>
<sequence length="520" mass="56829">MSTDDAEKAYNDVHVDNASISAPAPAPHSIDPIVEKRVVRKLDLHVVPLLMTLYLLAFLDRSNIGNAKVAGMNKDLGLDSDEYDWLLTIFYISYIIFEFQALIWKVVPPHIWAGLMVLGWGLVSTCQAAVHNWQGMMALRFFMGVFEAGYGPGIPYLLSFFYLRHEHGFRSGLFLSAAPLANTFAGALAYGITSGSDEPIANWRLLFLVEGLPTIVMAAVSFFFLPDSPEKARFLTDDEKKVARARGVRQTGTPSEARIGKIVWKDVVDTLLDPKCWLTALMYFSCNVSFASLPVFLPTILHEMGFTAINAQGLTAPPFFLSFLITLATTYISDRTQQRAYMIMVLTLVGGIGYVLLAATDSVGVRYTGVFLAAAGIFPAIANVLPWVSNNQGSDTRRGMGFVILNVVGQCGPVLGTRLYPDSAAPDFTSGHATCAAFMFFTTALVVATRFLLSYENRKLDEKYGTLAEQRKRPEAELAKAAAVAAGPSTASAAEGKGEGPRQTLDEGLENYGPMFRYVL</sequence>
<keyword evidence="3 7" id="KW-0812">Transmembrane</keyword>
<evidence type="ECO:0000256" key="4">
    <source>
        <dbReference type="ARBA" id="ARBA00022989"/>
    </source>
</evidence>
<feature type="transmembrane region" description="Helical" evidence="7">
    <location>
        <begin position="42"/>
        <end position="59"/>
    </location>
</feature>
<dbReference type="PANTHER" id="PTHR43791:SF36">
    <property type="entry name" value="TRANSPORTER, PUTATIVE (AFU_ORTHOLOGUE AFUA_6G08340)-RELATED"/>
    <property type="match status" value="1"/>
</dbReference>
<evidence type="ECO:0000313" key="9">
    <source>
        <dbReference type="Proteomes" id="UP001456524"/>
    </source>
</evidence>